<comment type="caution">
    <text evidence="9">The sequence shown here is derived from an EMBL/GenBank/DDBJ whole genome shotgun (WGS) entry which is preliminary data.</text>
</comment>
<comment type="subcellular location">
    <subcellularLocation>
        <location evidence="6">Cytoplasm</location>
    </subcellularLocation>
</comment>
<evidence type="ECO:0000256" key="3">
    <source>
        <dbReference type="ARBA" id="ARBA00022679"/>
    </source>
</evidence>
<sequence>MTNEQNTSGNASTKAAQNPKTSESTSNFTRKSTSEPMSESTTTTVSHSARNSVSHDATKIAAAVNESKNAINSAAARTKHSEEFAARKDYVEELAKREAARKIAQQEQNRAAQAQASAAQAQSSRTGAQAQGSGTQVKQSTMFEYGYRKKNYAPDELITDAHGNPITVSDTMLTAIEASKRVTHTPHLCFYEPRIPGNTGSAIRLCAVTGSILHLIEPLGFDLKDTKLRRAGLDYHDMAHVVIHPSFEAMVEAMPDSRIIAFTAHAEKTYTDVQYKPTDILLFGPEPGDIPDPMDVFFGPHVTEQVKLPMRPSLRSLNLTNTASIALYEAWRQLDFSGAGEVEQL</sequence>
<name>U1QV93_9BIFI</name>
<feature type="binding site" evidence="6">
    <location>
        <position position="316"/>
    </location>
    <ligand>
        <name>S-adenosyl-L-methionine</name>
        <dbReference type="ChEBI" id="CHEBI:59789"/>
    </ligand>
</feature>
<dbReference type="PANTHER" id="PTHR42971">
    <property type="entry name" value="TRNA (CYTIDINE(34)-2'-O)-METHYLTRANSFERASE"/>
    <property type="match status" value="1"/>
</dbReference>
<feature type="binding site" evidence="6">
    <location>
        <position position="284"/>
    </location>
    <ligand>
        <name>S-adenosyl-L-methionine</name>
        <dbReference type="ChEBI" id="CHEBI:59789"/>
    </ligand>
</feature>
<feature type="compositionally biased region" description="Low complexity" evidence="7">
    <location>
        <begin position="105"/>
        <end position="133"/>
    </location>
</feature>
<evidence type="ECO:0000256" key="6">
    <source>
        <dbReference type="HAMAP-Rule" id="MF_01885"/>
    </source>
</evidence>
<keyword evidence="4 6" id="KW-0949">S-adenosyl-L-methionine</keyword>
<dbReference type="GO" id="GO:0141098">
    <property type="term" value="F:tRNA (cytidine(34)-2'-O)-methyltransferase activity"/>
    <property type="evidence" value="ECO:0007669"/>
    <property type="project" value="RHEA"/>
</dbReference>
<dbReference type="HAMAP" id="MF_01885">
    <property type="entry name" value="tRNA_methyltr_TrmL"/>
    <property type="match status" value="1"/>
</dbReference>
<dbReference type="CDD" id="cd18094">
    <property type="entry name" value="SpoU-like_TrmL"/>
    <property type="match status" value="1"/>
</dbReference>
<comment type="similarity">
    <text evidence="6">Belongs to the class IV-like SAM-binding methyltransferase superfamily. RNA methyltransferase TrmH family. TrmL subfamily.</text>
</comment>
<evidence type="ECO:0000256" key="5">
    <source>
        <dbReference type="ARBA" id="ARBA00022694"/>
    </source>
</evidence>
<evidence type="ECO:0000256" key="1">
    <source>
        <dbReference type="ARBA" id="ARBA00022490"/>
    </source>
</evidence>
<dbReference type="Proteomes" id="UP000016519">
    <property type="component" value="Unassembled WGS sequence"/>
</dbReference>
<keyword evidence="1 6" id="KW-0963">Cytoplasm</keyword>
<keyword evidence="5 6" id="KW-0819">tRNA processing</keyword>
<dbReference type="InterPro" id="IPR029026">
    <property type="entry name" value="tRNA_m1G_MTases_N"/>
</dbReference>
<feature type="binding site" evidence="6">
    <location>
        <position position="308"/>
    </location>
    <ligand>
        <name>S-adenosyl-L-methionine</name>
        <dbReference type="ChEBI" id="CHEBI:59789"/>
    </ligand>
</feature>
<feature type="region of interest" description="Disordered" evidence="7">
    <location>
        <begin position="101"/>
        <end position="135"/>
    </location>
</feature>
<dbReference type="GO" id="GO:0141102">
    <property type="term" value="F:tRNA (5-carboxymethylaminomethyluridine(34)-2'-O)-methyltransferase activity"/>
    <property type="evidence" value="ECO:0007669"/>
    <property type="project" value="RHEA"/>
</dbReference>
<dbReference type="Pfam" id="PF00588">
    <property type="entry name" value="SpoU_methylase"/>
    <property type="match status" value="1"/>
</dbReference>
<keyword evidence="2 6" id="KW-0489">Methyltransferase</keyword>
<comment type="function">
    <text evidence="6">Could methylate the ribose at the nucleotide 34 wobble position in tRNA.</text>
</comment>
<dbReference type="GO" id="GO:0005737">
    <property type="term" value="C:cytoplasm"/>
    <property type="evidence" value="ECO:0007669"/>
    <property type="project" value="UniProtKB-SubCell"/>
</dbReference>
<dbReference type="InterPro" id="IPR016914">
    <property type="entry name" value="TrmL"/>
</dbReference>
<comment type="caution">
    <text evidence="6">Lacks conserved residue(s) required for the propagation of feature annotation.</text>
</comment>
<comment type="catalytic activity">
    <reaction evidence="6">
        <text>cytidine(34) in tRNA + S-adenosyl-L-methionine = 2'-O-methylcytidine(34) in tRNA + S-adenosyl-L-homocysteine + H(+)</text>
        <dbReference type="Rhea" id="RHEA:43084"/>
        <dbReference type="Rhea" id="RHEA-COMP:10331"/>
        <dbReference type="Rhea" id="RHEA-COMP:10332"/>
        <dbReference type="ChEBI" id="CHEBI:15378"/>
        <dbReference type="ChEBI" id="CHEBI:57856"/>
        <dbReference type="ChEBI" id="CHEBI:59789"/>
        <dbReference type="ChEBI" id="CHEBI:74495"/>
        <dbReference type="ChEBI" id="CHEBI:82748"/>
        <dbReference type="EC" id="2.1.1.207"/>
    </reaction>
</comment>
<dbReference type="PATRIC" id="fig|1321816.3.peg.486"/>
<feature type="domain" description="tRNA/rRNA methyltransferase SpoU type" evidence="8">
    <location>
        <begin position="187"/>
        <end position="328"/>
    </location>
</feature>
<dbReference type="HOGENOM" id="CLU_803251_0_0_11"/>
<evidence type="ECO:0000256" key="2">
    <source>
        <dbReference type="ARBA" id="ARBA00022603"/>
    </source>
</evidence>
<evidence type="ECO:0000256" key="4">
    <source>
        <dbReference type="ARBA" id="ARBA00022691"/>
    </source>
</evidence>
<gene>
    <name evidence="9" type="ORF">HMPREF9244_00564</name>
</gene>
<dbReference type="GO" id="GO:0003723">
    <property type="term" value="F:RNA binding"/>
    <property type="evidence" value="ECO:0007669"/>
    <property type="project" value="InterPro"/>
</dbReference>
<feature type="compositionally biased region" description="Polar residues" evidence="7">
    <location>
        <begin position="1"/>
        <end position="31"/>
    </location>
</feature>
<feature type="compositionally biased region" description="Low complexity" evidence="7">
    <location>
        <begin position="34"/>
        <end position="46"/>
    </location>
</feature>
<protein>
    <recommendedName>
        <fullName evidence="6">Putative tRNA (cytidine(34)-2'-O)-methyltransferase</fullName>
        <ecNumber evidence="6">2.1.1.207</ecNumber>
    </recommendedName>
    <alternativeName>
        <fullName evidence="6">tRNA (cytidine/uridine-2'-O-)-methyltransferase</fullName>
    </alternativeName>
</protein>
<reference evidence="9 10" key="1">
    <citation type="submission" date="2013-08" db="EMBL/GenBank/DDBJ databases">
        <authorList>
            <person name="Weinstock G."/>
            <person name="Sodergren E."/>
            <person name="Wylie T."/>
            <person name="Fulton L."/>
            <person name="Fulton R."/>
            <person name="Fronick C."/>
            <person name="O'Laughlin M."/>
            <person name="Godfrey J."/>
            <person name="Miner T."/>
            <person name="Herter B."/>
            <person name="Appelbaum E."/>
            <person name="Cordes M."/>
            <person name="Lek S."/>
            <person name="Wollam A."/>
            <person name="Pepin K.H."/>
            <person name="Palsikar V.B."/>
            <person name="Mitreva M."/>
            <person name="Wilson R.K."/>
        </authorList>
    </citation>
    <scope>NUCLEOTIDE SEQUENCE [LARGE SCALE GENOMIC DNA]</scope>
    <source>
        <strain evidence="9 10">F0580</strain>
    </source>
</reference>
<comment type="catalytic activity">
    <reaction evidence="6">
        <text>5-carboxymethylaminomethyluridine(34) in tRNA(Leu) + S-adenosyl-L-methionine = 5-carboxymethylaminomethyl-2'-O-methyluridine(34) in tRNA(Leu) + S-adenosyl-L-homocysteine + H(+)</text>
        <dbReference type="Rhea" id="RHEA:43088"/>
        <dbReference type="Rhea" id="RHEA-COMP:10333"/>
        <dbReference type="Rhea" id="RHEA-COMP:10334"/>
        <dbReference type="ChEBI" id="CHEBI:15378"/>
        <dbReference type="ChEBI" id="CHEBI:57856"/>
        <dbReference type="ChEBI" id="CHEBI:59789"/>
        <dbReference type="ChEBI" id="CHEBI:74508"/>
        <dbReference type="ChEBI" id="CHEBI:74511"/>
        <dbReference type="EC" id="2.1.1.207"/>
    </reaction>
</comment>
<evidence type="ECO:0000256" key="7">
    <source>
        <dbReference type="SAM" id="MobiDB-lite"/>
    </source>
</evidence>
<dbReference type="EC" id="2.1.1.207" evidence="6"/>
<dbReference type="STRING" id="419015.HMPREF3214_00482"/>
<dbReference type="EMBL" id="AWSI01000015">
    <property type="protein sequence ID" value="ERH31320.1"/>
    <property type="molecule type" value="Genomic_DNA"/>
</dbReference>
<dbReference type="SUPFAM" id="SSF75217">
    <property type="entry name" value="alpha/beta knot"/>
    <property type="match status" value="1"/>
</dbReference>
<keyword evidence="10" id="KW-1185">Reference proteome</keyword>
<accession>U1QV93</accession>
<dbReference type="Gene3D" id="3.40.1280.10">
    <property type="match status" value="1"/>
</dbReference>
<evidence type="ECO:0000259" key="8">
    <source>
        <dbReference type="Pfam" id="PF00588"/>
    </source>
</evidence>
<proteinExistence type="inferred from homology"/>
<dbReference type="InterPro" id="IPR029028">
    <property type="entry name" value="Alpha/beta_knot_MTases"/>
</dbReference>
<dbReference type="GO" id="GO:0002130">
    <property type="term" value="P:wobble position ribose methylation"/>
    <property type="evidence" value="ECO:0007669"/>
    <property type="project" value="TreeGrafter"/>
</dbReference>
<dbReference type="PANTHER" id="PTHR42971:SF1">
    <property type="entry name" value="TRNA (CYTIDINE(34)-2'-O)-METHYLTRANSFERASE"/>
    <property type="match status" value="1"/>
</dbReference>
<dbReference type="AlphaFoldDB" id="U1QV93"/>
<feature type="region of interest" description="Disordered" evidence="7">
    <location>
        <begin position="1"/>
        <end position="60"/>
    </location>
</feature>
<evidence type="ECO:0000313" key="10">
    <source>
        <dbReference type="Proteomes" id="UP000016519"/>
    </source>
</evidence>
<organism evidence="9 10">
    <name type="scientific">Alloscardovia omnicolens F0580</name>
    <dbReference type="NCBI Taxonomy" id="1321816"/>
    <lineage>
        <taxon>Bacteria</taxon>
        <taxon>Bacillati</taxon>
        <taxon>Actinomycetota</taxon>
        <taxon>Actinomycetes</taxon>
        <taxon>Bifidobacteriales</taxon>
        <taxon>Bifidobacteriaceae</taxon>
        <taxon>Alloscardovia</taxon>
    </lineage>
</organism>
<keyword evidence="3 6" id="KW-0808">Transferase</keyword>
<evidence type="ECO:0000313" key="9">
    <source>
        <dbReference type="EMBL" id="ERH31320.1"/>
    </source>
</evidence>
<dbReference type="InterPro" id="IPR001537">
    <property type="entry name" value="SpoU_MeTrfase"/>
</dbReference>